<name>A0A1X4GXP4_9ACTN</name>
<dbReference type="eggNOG" id="ENOG503081D">
    <property type="taxonomic scope" value="Bacteria"/>
</dbReference>
<reference evidence="1 2" key="1">
    <citation type="submission" date="2017-10" db="EMBL/GenBank/DDBJ databases">
        <title>Draft genome of actinobacteria isolated from guarana (Paullinia cupana (Mart.) Ducke.</title>
        <authorList>
            <person name="Siqueira K.A."/>
            <person name="Liotti R.G."/>
            <person name="Mendes T.A."/>
            <person name="Soares M.A."/>
        </authorList>
    </citation>
    <scope>NUCLEOTIDE SEQUENCE [LARGE SCALE GENOMIC DNA]</scope>
    <source>
        <strain evidence="1 2">199</strain>
    </source>
</reference>
<sequence>MRIREGGDAVTHSAPVPGALEPYVETTRNDYAVRYTSGLRIEAADDGVAVLHGRCPRCGCAFTYTHTDRVFRTPRRVPRPAHVPVLCECTAEHPGRPPEEKGCGAYWNVLMERR</sequence>
<accession>A0A1X4GXP4</accession>
<keyword evidence="2" id="KW-1185">Reference proteome</keyword>
<dbReference type="Proteomes" id="UP000276379">
    <property type="component" value="Unassembled WGS sequence"/>
</dbReference>
<evidence type="ECO:0000313" key="1">
    <source>
        <dbReference type="EMBL" id="RRQ79951.1"/>
    </source>
</evidence>
<comment type="caution">
    <text evidence="1">The sequence shown here is derived from an EMBL/GenBank/DDBJ whole genome shotgun (WGS) entry which is preliminary data.</text>
</comment>
<proteinExistence type="predicted"/>
<dbReference type="EMBL" id="PDES01000017">
    <property type="protein sequence ID" value="RRQ79951.1"/>
    <property type="molecule type" value="Genomic_DNA"/>
</dbReference>
<dbReference type="STRING" id="146922.BWZ23_31330"/>
<gene>
    <name evidence="1" type="ORF">CQW44_32955</name>
</gene>
<evidence type="ECO:0000313" key="2">
    <source>
        <dbReference type="Proteomes" id="UP000276379"/>
    </source>
</evidence>
<dbReference type="AlphaFoldDB" id="A0A1X4GXP4"/>
<protein>
    <submittedName>
        <fullName evidence="1">Uncharacterized protein</fullName>
    </submittedName>
</protein>
<organism evidence="1 2">
    <name type="scientific">Streptomyces griseofuscus</name>
    <dbReference type="NCBI Taxonomy" id="146922"/>
    <lineage>
        <taxon>Bacteria</taxon>
        <taxon>Bacillati</taxon>
        <taxon>Actinomycetota</taxon>
        <taxon>Actinomycetes</taxon>
        <taxon>Kitasatosporales</taxon>
        <taxon>Streptomycetaceae</taxon>
        <taxon>Streptomyces</taxon>
    </lineage>
</organism>